<reference evidence="3 4" key="1">
    <citation type="journal article" date="2018" name="Nat. Ecol. Evol.">
        <title>Pezizomycetes genomes reveal the molecular basis of ectomycorrhizal truffle lifestyle.</title>
        <authorList>
            <person name="Murat C."/>
            <person name="Payen T."/>
            <person name="Noel B."/>
            <person name="Kuo A."/>
            <person name="Morin E."/>
            <person name="Chen J."/>
            <person name="Kohler A."/>
            <person name="Krizsan K."/>
            <person name="Balestrini R."/>
            <person name="Da Silva C."/>
            <person name="Montanini B."/>
            <person name="Hainaut M."/>
            <person name="Levati E."/>
            <person name="Barry K.W."/>
            <person name="Belfiori B."/>
            <person name="Cichocki N."/>
            <person name="Clum A."/>
            <person name="Dockter R.B."/>
            <person name="Fauchery L."/>
            <person name="Guy J."/>
            <person name="Iotti M."/>
            <person name="Le Tacon F."/>
            <person name="Lindquist E.A."/>
            <person name="Lipzen A."/>
            <person name="Malagnac F."/>
            <person name="Mello A."/>
            <person name="Molinier V."/>
            <person name="Miyauchi S."/>
            <person name="Poulain J."/>
            <person name="Riccioni C."/>
            <person name="Rubini A."/>
            <person name="Sitrit Y."/>
            <person name="Splivallo R."/>
            <person name="Traeger S."/>
            <person name="Wang M."/>
            <person name="Zifcakova L."/>
            <person name="Wipf D."/>
            <person name="Zambonelli A."/>
            <person name="Paolocci F."/>
            <person name="Nowrousian M."/>
            <person name="Ottonello S."/>
            <person name="Baldrian P."/>
            <person name="Spatafora J.W."/>
            <person name="Henrissat B."/>
            <person name="Nagy L.G."/>
            <person name="Aury J.M."/>
            <person name="Wincker P."/>
            <person name="Grigoriev I.V."/>
            <person name="Bonfante P."/>
            <person name="Martin F.M."/>
        </authorList>
    </citation>
    <scope>NUCLEOTIDE SEQUENCE [LARGE SCALE GENOMIC DNA]</scope>
    <source>
        <strain evidence="3 4">120613-1</strain>
    </source>
</reference>
<sequence>MPFALACMTHPIGSPCGLNEDYLQRIRIGPLMSLFDTLHLIYEICHHYHRNPGNTTDVITRIQNAIREVVNGRLQRHRTEERTVDDGPPGNPQTAIPLDRFEKPLYNTPIRHLFSAVLILQYTKFCGFHGVPMSFALATGYFVSWIIMEMILLVGESNGATEPRQTTRPEQASSPPPTISKGIGRVVFFLQSMAIQVGGFMLLGRAQSGFKFVTRPGETIPRFDLHSAAFLTISSSFIYWVDSMPLFVGISLMSGHRRSRKVSDIVGIIMAILYLLILTTVFYSGWVFGASHLPFIAYVTFFYASRLFFQKPGGVRERLCRSMRNL</sequence>
<dbReference type="OrthoDB" id="5380385at2759"/>
<feature type="transmembrane region" description="Helical" evidence="2">
    <location>
        <begin position="186"/>
        <end position="208"/>
    </location>
</feature>
<feature type="compositionally biased region" description="Polar residues" evidence="1">
    <location>
        <begin position="160"/>
        <end position="173"/>
    </location>
</feature>
<keyword evidence="2" id="KW-1133">Transmembrane helix</keyword>
<feature type="non-terminal residue" evidence="3">
    <location>
        <position position="326"/>
    </location>
</feature>
<evidence type="ECO:0000313" key="4">
    <source>
        <dbReference type="Proteomes" id="UP000276215"/>
    </source>
</evidence>
<name>A0A3N4IZ11_9PEZI</name>
<keyword evidence="4" id="KW-1185">Reference proteome</keyword>
<evidence type="ECO:0000256" key="1">
    <source>
        <dbReference type="SAM" id="MobiDB-lite"/>
    </source>
</evidence>
<feature type="region of interest" description="Disordered" evidence="1">
    <location>
        <begin position="160"/>
        <end position="179"/>
    </location>
</feature>
<dbReference type="EMBL" id="ML120498">
    <property type="protein sequence ID" value="RPA91402.1"/>
    <property type="molecule type" value="Genomic_DNA"/>
</dbReference>
<feature type="transmembrane region" description="Helical" evidence="2">
    <location>
        <begin position="228"/>
        <end position="253"/>
    </location>
</feature>
<organism evidence="3 4">
    <name type="scientific">Choiromyces venosus 120613-1</name>
    <dbReference type="NCBI Taxonomy" id="1336337"/>
    <lineage>
        <taxon>Eukaryota</taxon>
        <taxon>Fungi</taxon>
        <taxon>Dikarya</taxon>
        <taxon>Ascomycota</taxon>
        <taxon>Pezizomycotina</taxon>
        <taxon>Pezizomycetes</taxon>
        <taxon>Pezizales</taxon>
        <taxon>Tuberaceae</taxon>
        <taxon>Choiromyces</taxon>
    </lineage>
</organism>
<feature type="transmembrane region" description="Helical" evidence="2">
    <location>
        <begin position="133"/>
        <end position="154"/>
    </location>
</feature>
<evidence type="ECO:0000256" key="2">
    <source>
        <dbReference type="SAM" id="Phobius"/>
    </source>
</evidence>
<protein>
    <submittedName>
        <fullName evidence="3">Uncharacterized protein</fullName>
    </submittedName>
</protein>
<keyword evidence="2" id="KW-0472">Membrane</keyword>
<gene>
    <name evidence="3" type="ORF">L873DRAFT_1819602</name>
</gene>
<dbReference type="Proteomes" id="UP000276215">
    <property type="component" value="Unassembled WGS sequence"/>
</dbReference>
<feature type="transmembrane region" description="Helical" evidence="2">
    <location>
        <begin position="292"/>
        <end position="309"/>
    </location>
</feature>
<feature type="transmembrane region" description="Helical" evidence="2">
    <location>
        <begin position="265"/>
        <end position="286"/>
    </location>
</feature>
<accession>A0A3N4IZ11</accession>
<evidence type="ECO:0000313" key="3">
    <source>
        <dbReference type="EMBL" id="RPA91402.1"/>
    </source>
</evidence>
<proteinExistence type="predicted"/>
<dbReference type="AlphaFoldDB" id="A0A3N4IZ11"/>
<feature type="region of interest" description="Disordered" evidence="1">
    <location>
        <begin position="78"/>
        <end position="97"/>
    </location>
</feature>
<keyword evidence="2" id="KW-0812">Transmembrane</keyword>